<dbReference type="GO" id="GO:0016747">
    <property type="term" value="F:acyltransferase activity, transferring groups other than amino-acyl groups"/>
    <property type="evidence" value="ECO:0007669"/>
    <property type="project" value="TreeGrafter"/>
</dbReference>
<dbReference type="Pfam" id="PF02458">
    <property type="entry name" value="Transferase"/>
    <property type="match status" value="1"/>
</dbReference>
<evidence type="ECO:0000256" key="2">
    <source>
        <dbReference type="SAM" id="MobiDB-lite"/>
    </source>
</evidence>
<keyword evidence="4" id="KW-1185">Reference proteome</keyword>
<sequence length="448" mass="49159">MEQGKCSRMQMESILSVVSGKPTEPGKIHELSLLDRAMARHTIHLVFYYGSNPFVDGPMPSDLGNLRVNLSELLDEYPLVTGRLTRGPDGEWQIKFNDAGVRMLQTSVDATLDEWLRSADAEEERDLTVWEEMPNDPSFWSPFRVQINKFKCGGIALGLSCTHMHTDITSATMLIKSCADVHRHQPPTTTPIFHLPPTPTTAAAAKPHSTTSPPPPPPPSTKMATATMKFSATVIDKCLSQAQSHCPAATPFDVLAALFWSCTAAAAADNNMHKRSLSICIDSRNQGQNPIPYAYFGNALHFSTLTVDADELLSGGLGHVSDYVHRHVSGMRKEDYFSASALSLLEENGDGGDDEPSRMYGARLTCINMEHMEELMYEAEFKKGERPVHVSCRVGNVEGEGVIMVMPSAEGGRGRTVTATLPEEQLAKLCKDKAILDLEPTMILCGRR</sequence>
<evidence type="ECO:0000313" key="4">
    <source>
        <dbReference type="Proteomes" id="UP001190926"/>
    </source>
</evidence>
<feature type="region of interest" description="Disordered" evidence="2">
    <location>
        <begin position="189"/>
        <end position="222"/>
    </location>
</feature>
<feature type="compositionally biased region" description="Low complexity" evidence="2">
    <location>
        <begin position="200"/>
        <end position="211"/>
    </location>
</feature>
<dbReference type="EMBL" id="SDAM02000285">
    <property type="protein sequence ID" value="KAH6824915.1"/>
    <property type="molecule type" value="Genomic_DNA"/>
</dbReference>
<dbReference type="PANTHER" id="PTHR31642">
    <property type="entry name" value="TRICHOTHECENE 3-O-ACETYLTRANSFERASE"/>
    <property type="match status" value="1"/>
</dbReference>
<reference evidence="3 4" key="1">
    <citation type="journal article" date="2021" name="Nat. Commun.">
        <title>Incipient diploidization of the medicinal plant Perilla within 10,000 years.</title>
        <authorList>
            <person name="Zhang Y."/>
            <person name="Shen Q."/>
            <person name="Leng L."/>
            <person name="Zhang D."/>
            <person name="Chen S."/>
            <person name="Shi Y."/>
            <person name="Ning Z."/>
            <person name="Chen S."/>
        </authorList>
    </citation>
    <scope>NUCLEOTIDE SEQUENCE [LARGE SCALE GENOMIC DNA]</scope>
    <source>
        <strain evidence="4">cv. PC099</strain>
    </source>
</reference>
<comment type="caution">
    <text evidence="3">The sequence shown here is derived from an EMBL/GenBank/DDBJ whole genome shotgun (WGS) entry which is preliminary data.</text>
</comment>
<dbReference type="Proteomes" id="UP001190926">
    <property type="component" value="Unassembled WGS sequence"/>
</dbReference>
<evidence type="ECO:0000256" key="1">
    <source>
        <dbReference type="ARBA" id="ARBA00009861"/>
    </source>
</evidence>
<evidence type="ECO:0000313" key="3">
    <source>
        <dbReference type="EMBL" id="KAH6824915.1"/>
    </source>
</evidence>
<dbReference type="InterPro" id="IPR050317">
    <property type="entry name" value="Plant_Fungal_Acyltransferase"/>
</dbReference>
<accession>A0AAD4J0H5</accession>
<dbReference type="InterPro" id="IPR023213">
    <property type="entry name" value="CAT-like_dom_sf"/>
</dbReference>
<name>A0AAD4J0H5_PERFH</name>
<comment type="similarity">
    <text evidence="1">Belongs to the plant acyltransferase family.</text>
</comment>
<organism evidence="3 4">
    <name type="scientific">Perilla frutescens var. hirtella</name>
    <name type="common">Perilla citriodora</name>
    <name type="synonym">Perilla setoyensis</name>
    <dbReference type="NCBI Taxonomy" id="608512"/>
    <lineage>
        <taxon>Eukaryota</taxon>
        <taxon>Viridiplantae</taxon>
        <taxon>Streptophyta</taxon>
        <taxon>Embryophyta</taxon>
        <taxon>Tracheophyta</taxon>
        <taxon>Spermatophyta</taxon>
        <taxon>Magnoliopsida</taxon>
        <taxon>eudicotyledons</taxon>
        <taxon>Gunneridae</taxon>
        <taxon>Pentapetalae</taxon>
        <taxon>asterids</taxon>
        <taxon>lamiids</taxon>
        <taxon>Lamiales</taxon>
        <taxon>Lamiaceae</taxon>
        <taxon>Nepetoideae</taxon>
        <taxon>Elsholtzieae</taxon>
        <taxon>Perilla</taxon>
    </lineage>
</organism>
<protein>
    <submittedName>
        <fullName evidence="3">Uncharacterized protein</fullName>
    </submittedName>
</protein>
<proteinExistence type="inferred from homology"/>
<gene>
    <name evidence="3" type="ORF">C2S53_002751</name>
</gene>
<dbReference type="Gene3D" id="3.30.559.10">
    <property type="entry name" value="Chloramphenicol acetyltransferase-like domain"/>
    <property type="match status" value="2"/>
</dbReference>
<dbReference type="AlphaFoldDB" id="A0AAD4J0H5"/>
<dbReference type="PANTHER" id="PTHR31642:SF316">
    <property type="entry name" value="PROTEIN ECERIFERUM 26-LIKE"/>
    <property type="match status" value="1"/>
</dbReference>